<reference evidence="2 3" key="1">
    <citation type="submission" date="2019-06" db="EMBL/GenBank/DDBJ databases">
        <authorList>
            <person name="Rodrigo-Torres L."/>
            <person name="Arahal R. D."/>
            <person name="Lucena T."/>
        </authorList>
    </citation>
    <scope>NUCLEOTIDE SEQUENCE [LARGE SCALE GENOMIC DNA]</scope>
    <source>
        <strain evidence="2 3">SB0023/3</strain>
    </source>
</reference>
<dbReference type="OrthoDB" id="8001244at2"/>
<dbReference type="AlphaFoldDB" id="A0A509EAX2"/>
<accession>A0A509EAX2</accession>
<protein>
    <submittedName>
        <fullName evidence="2">Uncharacterized protein</fullName>
    </submittedName>
</protein>
<gene>
    <name evidence="2" type="ORF">MET9862_01957</name>
</gene>
<evidence type="ECO:0000256" key="1">
    <source>
        <dbReference type="SAM" id="MobiDB-lite"/>
    </source>
</evidence>
<dbReference type="Proteomes" id="UP000410984">
    <property type="component" value="Unassembled WGS sequence"/>
</dbReference>
<dbReference type="RefSeq" id="WP_142582812.1">
    <property type="nucleotide sequence ID" value="NZ_CABFPH010000021.1"/>
</dbReference>
<evidence type="ECO:0000313" key="2">
    <source>
        <dbReference type="EMBL" id="VUD71377.1"/>
    </source>
</evidence>
<sequence>MTKSRRSVRRGPVVLNDNAKAPAEPRRGGSILVETPQGPLPGHLLVLLSRLHRSESARPVESDPTSL</sequence>
<dbReference type="EMBL" id="CABFPH010000021">
    <property type="protein sequence ID" value="VUD71377.1"/>
    <property type="molecule type" value="Genomic_DNA"/>
</dbReference>
<proteinExistence type="predicted"/>
<organism evidence="2 3">
    <name type="scientific">Methylobacterium symbioticum</name>
    <dbReference type="NCBI Taxonomy" id="2584084"/>
    <lineage>
        <taxon>Bacteria</taxon>
        <taxon>Pseudomonadati</taxon>
        <taxon>Pseudomonadota</taxon>
        <taxon>Alphaproteobacteria</taxon>
        <taxon>Hyphomicrobiales</taxon>
        <taxon>Methylobacteriaceae</taxon>
        <taxon>Methylobacterium</taxon>
    </lineage>
</organism>
<keyword evidence="3" id="KW-1185">Reference proteome</keyword>
<name>A0A509EAX2_9HYPH</name>
<feature type="region of interest" description="Disordered" evidence="1">
    <location>
        <begin position="1"/>
        <end position="39"/>
    </location>
</feature>
<evidence type="ECO:0000313" key="3">
    <source>
        <dbReference type="Proteomes" id="UP000410984"/>
    </source>
</evidence>